<evidence type="ECO:0000256" key="2">
    <source>
        <dbReference type="ARBA" id="ARBA00008954"/>
    </source>
</evidence>
<dbReference type="InterPro" id="IPR015424">
    <property type="entry name" value="PyrdxlP-dep_Trfase"/>
</dbReference>
<dbReference type="Gene3D" id="3.90.1150.10">
    <property type="entry name" value="Aspartate Aminotransferase, domain 1"/>
    <property type="match status" value="1"/>
</dbReference>
<dbReference type="InterPro" id="IPR005814">
    <property type="entry name" value="Aminotrans_3"/>
</dbReference>
<dbReference type="Proteomes" id="UP000030676">
    <property type="component" value="Unassembled WGS sequence"/>
</dbReference>
<keyword evidence="4 5" id="KW-0808">Transferase</keyword>
<gene>
    <name evidence="5" type="ORF">FOPG_17223</name>
</gene>
<evidence type="ECO:0000256" key="4">
    <source>
        <dbReference type="RuleBase" id="RU365036"/>
    </source>
</evidence>
<dbReference type="GO" id="GO:0010121">
    <property type="term" value="P:L-arginine catabolic process to proline via ornithine"/>
    <property type="evidence" value="ECO:0007669"/>
    <property type="project" value="TreeGrafter"/>
</dbReference>
<comment type="cofactor">
    <cofactor evidence="1 4">
        <name>pyridoxal 5'-phosphate</name>
        <dbReference type="ChEBI" id="CHEBI:597326"/>
    </cofactor>
</comment>
<dbReference type="HOGENOM" id="CLU_016922_3_2_1"/>
<evidence type="ECO:0000256" key="3">
    <source>
        <dbReference type="ARBA" id="ARBA00022898"/>
    </source>
</evidence>
<reference evidence="5" key="1">
    <citation type="submission" date="2011-11" db="EMBL/GenBank/DDBJ databases">
        <title>The Genome Sequence of Fusarium oxysporum PHW808.</title>
        <authorList>
            <consortium name="The Broad Institute Genome Sequencing Platform"/>
            <person name="Ma L.-J."/>
            <person name="Gale L.R."/>
            <person name="Schwartz D.C."/>
            <person name="Zhou S."/>
            <person name="Corby-Kistler H."/>
            <person name="Young S.K."/>
            <person name="Zeng Q."/>
            <person name="Gargeya S."/>
            <person name="Fitzgerald M."/>
            <person name="Haas B."/>
            <person name="Abouelleil A."/>
            <person name="Alvarado L."/>
            <person name="Arachchi H.M."/>
            <person name="Berlin A."/>
            <person name="Brown A."/>
            <person name="Chapman S.B."/>
            <person name="Chen Z."/>
            <person name="Dunbar C."/>
            <person name="Freedman E."/>
            <person name="Gearin G."/>
            <person name="Goldberg J."/>
            <person name="Griggs A."/>
            <person name="Gujja S."/>
            <person name="Heiman D."/>
            <person name="Howarth C."/>
            <person name="Larson L."/>
            <person name="Lui A."/>
            <person name="MacDonald P.J.P."/>
            <person name="Montmayeur A."/>
            <person name="Murphy C."/>
            <person name="Neiman D."/>
            <person name="Pearson M."/>
            <person name="Priest M."/>
            <person name="Roberts A."/>
            <person name="Saif S."/>
            <person name="Shea T."/>
            <person name="Shenoy N."/>
            <person name="Sisk P."/>
            <person name="Stolte C."/>
            <person name="Sykes S."/>
            <person name="Wortman J."/>
            <person name="Nusbaum C."/>
            <person name="Birren B."/>
        </authorList>
    </citation>
    <scope>NUCLEOTIDE SEQUENCE [LARGE SCALE GENOMIC DNA]</scope>
    <source>
        <strain evidence="5">54008</strain>
    </source>
</reference>
<dbReference type="InterPro" id="IPR015421">
    <property type="entry name" value="PyrdxlP-dep_Trfase_major"/>
</dbReference>
<reference evidence="5" key="2">
    <citation type="submission" date="2012-05" db="EMBL/GenBank/DDBJ databases">
        <title>The Genome Annotation of Fusarium oxysporum PHW808.</title>
        <authorList>
            <consortium name="The Broad Institute Genomics Platform"/>
            <person name="Ma L.-J."/>
            <person name="Corby-Kistler H."/>
            <person name="Broz K."/>
            <person name="Gale L.R."/>
            <person name="Jonkers W."/>
            <person name="O'Donnell K."/>
            <person name="Ploetz R."/>
            <person name="Steinberg C."/>
            <person name="Schwartz D.C."/>
            <person name="VanEtten H."/>
            <person name="Zhou S."/>
            <person name="Young S.K."/>
            <person name="Zeng Q."/>
            <person name="Gargeya S."/>
            <person name="Fitzgerald M."/>
            <person name="Abouelleil A."/>
            <person name="Alvarado L."/>
            <person name="Chapman S.B."/>
            <person name="Gainer-Dewar J."/>
            <person name="Goldberg J."/>
            <person name="Griggs A."/>
            <person name="Gujja S."/>
            <person name="Hansen M."/>
            <person name="Howarth C."/>
            <person name="Imamovic A."/>
            <person name="Ireland A."/>
            <person name="Larimer J."/>
            <person name="McCowan C."/>
            <person name="Murphy C."/>
            <person name="Pearson M."/>
            <person name="Poon T.W."/>
            <person name="Priest M."/>
            <person name="Roberts A."/>
            <person name="Saif S."/>
            <person name="Shea T."/>
            <person name="Sykes S."/>
            <person name="Wortman J."/>
            <person name="Nusbaum C."/>
            <person name="Birren B."/>
        </authorList>
    </citation>
    <scope>NUCLEOTIDE SEQUENCE</scope>
    <source>
        <strain evidence="5">54008</strain>
    </source>
</reference>
<evidence type="ECO:0000256" key="1">
    <source>
        <dbReference type="ARBA" id="ARBA00001933"/>
    </source>
</evidence>
<accession>X0H3N3</accession>
<comment type="similarity">
    <text evidence="2 4">Belongs to the class-III pyridoxal-phosphate-dependent aminotransferase family.</text>
</comment>
<protein>
    <recommendedName>
        <fullName evidence="4">Ornithine aminotransferase</fullName>
        <ecNumber evidence="4">2.6.1.13</ecNumber>
    </recommendedName>
</protein>
<organism evidence="5">
    <name type="scientific">Fusarium oxysporum f. sp. conglutinans race 2 54008</name>
    <dbReference type="NCBI Taxonomy" id="1089457"/>
    <lineage>
        <taxon>Eukaryota</taxon>
        <taxon>Fungi</taxon>
        <taxon>Dikarya</taxon>
        <taxon>Ascomycota</taxon>
        <taxon>Pezizomycotina</taxon>
        <taxon>Sordariomycetes</taxon>
        <taxon>Hypocreomycetidae</taxon>
        <taxon>Hypocreales</taxon>
        <taxon>Nectriaceae</taxon>
        <taxon>Fusarium</taxon>
        <taxon>Fusarium oxysporum species complex</taxon>
    </lineage>
</organism>
<dbReference type="GO" id="GO:0019544">
    <property type="term" value="P:L-arginine catabolic process to L-glutamate"/>
    <property type="evidence" value="ECO:0007669"/>
    <property type="project" value="TreeGrafter"/>
</dbReference>
<dbReference type="AlphaFoldDB" id="X0H3N3"/>
<dbReference type="PANTHER" id="PTHR11986:SF18">
    <property type="entry name" value="ORNITHINE AMINOTRANSFERASE, MITOCHONDRIAL"/>
    <property type="match status" value="1"/>
</dbReference>
<dbReference type="UniPathway" id="UPA00098">
    <property type="reaction ID" value="UER00358"/>
</dbReference>
<comment type="pathway">
    <text evidence="4">Amino-acid biosynthesis; L-proline biosynthesis; L-glutamate 5-semialdehyde from L-ornithine: step 1/1.</text>
</comment>
<comment type="catalytic activity">
    <reaction evidence="4">
        <text>a 2-oxocarboxylate + L-ornithine = L-glutamate 5-semialdehyde + an L-alpha-amino acid</text>
        <dbReference type="Rhea" id="RHEA:13877"/>
        <dbReference type="ChEBI" id="CHEBI:35179"/>
        <dbReference type="ChEBI" id="CHEBI:46911"/>
        <dbReference type="ChEBI" id="CHEBI:58066"/>
        <dbReference type="ChEBI" id="CHEBI:59869"/>
        <dbReference type="EC" id="2.6.1.13"/>
    </reaction>
</comment>
<dbReference type="EMBL" id="JH659026">
    <property type="protein sequence ID" value="EXL66630.1"/>
    <property type="molecule type" value="Genomic_DNA"/>
</dbReference>
<dbReference type="GO" id="GO:0004587">
    <property type="term" value="F:ornithine aminotransferase activity"/>
    <property type="evidence" value="ECO:0007669"/>
    <property type="project" value="UniProtKB-EC"/>
</dbReference>
<dbReference type="SUPFAM" id="SSF53383">
    <property type="entry name" value="PLP-dependent transferases"/>
    <property type="match status" value="1"/>
</dbReference>
<dbReference type="Gene3D" id="3.40.640.10">
    <property type="entry name" value="Type I PLP-dependent aspartate aminotransferase-like (Major domain)"/>
    <property type="match status" value="1"/>
</dbReference>
<dbReference type="InterPro" id="IPR015422">
    <property type="entry name" value="PyrdxlP-dep_Trfase_small"/>
</dbReference>
<dbReference type="InterPro" id="IPR050103">
    <property type="entry name" value="Class-III_PLP-dep_AT"/>
</dbReference>
<dbReference type="EC" id="2.6.1.13" evidence="4"/>
<sequence length="179" mass="18801">MAEMKGEPLSAVTRDLLAEEQTYTAGGFGPLPGFIVSGKGSTLRDVDNKEIIDFACTMSAVNLGHGHPKVTAAVVESLQITQANIAIHSAGWPSLAKKLCQKLGYDKVAAMTSGAEAADSAVKIARKWGIARKDISPMDVVVLGCSENYHGLTSGIWPIMNPGCGQEGMFVLALGAKRV</sequence>
<dbReference type="OrthoDB" id="10261433at2759"/>
<evidence type="ECO:0000313" key="5">
    <source>
        <dbReference type="EMBL" id="EXL66630.1"/>
    </source>
</evidence>
<keyword evidence="3 4" id="KW-0663">Pyridoxal phosphate</keyword>
<proteinExistence type="inferred from homology"/>
<name>X0H3N3_FUSOX</name>
<dbReference type="Pfam" id="PF00202">
    <property type="entry name" value="Aminotran_3"/>
    <property type="match status" value="1"/>
</dbReference>
<dbReference type="GO" id="GO:0055129">
    <property type="term" value="P:L-proline biosynthetic process"/>
    <property type="evidence" value="ECO:0007669"/>
    <property type="project" value="UniProtKB-UniPathway"/>
</dbReference>
<dbReference type="GO" id="GO:0005737">
    <property type="term" value="C:cytoplasm"/>
    <property type="evidence" value="ECO:0007669"/>
    <property type="project" value="TreeGrafter"/>
</dbReference>
<dbReference type="GO" id="GO:0042802">
    <property type="term" value="F:identical protein binding"/>
    <property type="evidence" value="ECO:0007669"/>
    <property type="project" value="TreeGrafter"/>
</dbReference>
<keyword evidence="4 5" id="KW-0032">Aminotransferase</keyword>
<dbReference type="PANTHER" id="PTHR11986">
    <property type="entry name" value="AMINOTRANSFERASE CLASS III"/>
    <property type="match status" value="1"/>
</dbReference>
<dbReference type="GO" id="GO:0030170">
    <property type="term" value="F:pyridoxal phosphate binding"/>
    <property type="evidence" value="ECO:0007669"/>
    <property type="project" value="InterPro"/>
</dbReference>